<protein>
    <recommendedName>
        <fullName evidence="10">NAD(+) hydrolase SARM1</fullName>
        <ecNumber evidence="3">3.2.2.6</ecNumber>
    </recommendedName>
    <alternativeName>
        <fullName evidence="12">NADP(+) hydrolase SARM1</fullName>
    </alternativeName>
    <alternativeName>
        <fullName evidence="11">Sterile alpha and TIR motif-containing protein 1</fullName>
    </alternativeName>
</protein>
<evidence type="ECO:0000256" key="12">
    <source>
        <dbReference type="ARBA" id="ARBA00032222"/>
    </source>
</evidence>
<keyword evidence="6" id="KW-0677">Repeat</keyword>
<dbReference type="SUPFAM" id="SSF48371">
    <property type="entry name" value="ARM repeat"/>
    <property type="match status" value="1"/>
</dbReference>
<dbReference type="Ensembl" id="ENSCCRT00015020902.1">
    <property type="protein sequence ID" value="ENSCCRP00015020164.1"/>
    <property type="gene ID" value="ENSCCRG00015008764.1"/>
</dbReference>
<dbReference type="Proteomes" id="UP000694700">
    <property type="component" value="Unplaced"/>
</dbReference>
<evidence type="ECO:0000256" key="14">
    <source>
        <dbReference type="ARBA" id="ARBA00048388"/>
    </source>
</evidence>
<name>A0A8C1TD93_CYPCA</name>
<dbReference type="GO" id="GO:0045087">
    <property type="term" value="P:innate immune response"/>
    <property type="evidence" value="ECO:0007669"/>
    <property type="project" value="UniProtKB-KW"/>
</dbReference>
<dbReference type="SMART" id="SM00454">
    <property type="entry name" value="SAM"/>
    <property type="match status" value="2"/>
</dbReference>
<evidence type="ECO:0000256" key="2">
    <source>
        <dbReference type="ARBA" id="ARBA00008291"/>
    </source>
</evidence>
<dbReference type="PROSITE" id="PS50104">
    <property type="entry name" value="TIR"/>
    <property type="match status" value="1"/>
</dbReference>
<dbReference type="Gene3D" id="1.25.10.10">
    <property type="entry name" value="Leucine-rich Repeat Variant"/>
    <property type="match status" value="1"/>
</dbReference>
<evidence type="ECO:0000256" key="13">
    <source>
        <dbReference type="ARBA" id="ARBA00047304"/>
    </source>
</evidence>
<keyword evidence="8" id="KW-0391">Immunity</keyword>
<dbReference type="GO" id="GO:0030425">
    <property type="term" value="C:dendrite"/>
    <property type="evidence" value="ECO:0007669"/>
    <property type="project" value="TreeGrafter"/>
</dbReference>
<evidence type="ECO:0000313" key="19">
    <source>
        <dbReference type="Proteomes" id="UP000694700"/>
    </source>
</evidence>
<feature type="domain" description="TIR" evidence="16">
    <location>
        <begin position="638"/>
        <end position="781"/>
    </location>
</feature>
<comment type="catalytic activity">
    <reaction evidence="14">
        <text>NAD(+) = cyclic ADP-beta-D-ribose + nicotinamide + H(+)</text>
        <dbReference type="Rhea" id="RHEA:38611"/>
        <dbReference type="ChEBI" id="CHEBI:15378"/>
        <dbReference type="ChEBI" id="CHEBI:17154"/>
        <dbReference type="ChEBI" id="CHEBI:57540"/>
        <dbReference type="ChEBI" id="CHEBI:73672"/>
    </reaction>
    <physiologicalReaction direction="left-to-right" evidence="14">
        <dbReference type="Rhea" id="RHEA:38612"/>
    </physiologicalReaction>
</comment>
<dbReference type="FunFam" id="1.10.150.50:FF:000043">
    <property type="entry name" value="Sterile alpha and TIR motif-containing 1"/>
    <property type="match status" value="1"/>
</dbReference>
<dbReference type="Pfam" id="PF00536">
    <property type="entry name" value="SAM_1"/>
    <property type="match status" value="1"/>
</dbReference>
<dbReference type="GO" id="GO:0048678">
    <property type="term" value="P:response to axon injury"/>
    <property type="evidence" value="ECO:0007669"/>
    <property type="project" value="InterPro"/>
</dbReference>
<evidence type="ECO:0000256" key="3">
    <source>
        <dbReference type="ARBA" id="ARBA00011982"/>
    </source>
</evidence>
<evidence type="ECO:0000256" key="9">
    <source>
        <dbReference type="ARBA" id="ARBA00023027"/>
    </source>
</evidence>
<dbReference type="SMART" id="SM00255">
    <property type="entry name" value="TIR"/>
    <property type="match status" value="1"/>
</dbReference>
<dbReference type="InterPro" id="IPR001660">
    <property type="entry name" value="SAM"/>
</dbReference>
<proteinExistence type="inferred from homology"/>
<evidence type="ECO:0000256" key="7">
    <source>
        <dbReference type="ARBA" id="ARBA00022801"/>
    </source>
</evidence>
<dbReference type="CDD" id="cd09501">
    <property type="entry name" value="SAM_SARM1-like_repeat1"/>
    <property type="match status" value="1"/>
</dbReference>
<dbReference type="GO" id="GO:0003953">
    <property type="term" value="F:NAD+ nucleosidase activity"/>
    <property type="evidence" value="ECO:0007669"/>
    <property type="project" value="InterPro"/>
</dbReference>
<dbReference type="InterPro" id="IPR035897">
    <property type="entry name" value="Toll_tir_struct_dom_sf"/>
</dbReference>
<evidence type="ECO:0000313" key="18">
    <source>
        <dbReference type="Ensembl" id="ENSCCRP00015020164.1"/>
    </source>
</evidence>
<dbReference type="SUPFAM" id="SSF52200">
    <property type="entry name" value="Toll/Interleukin receptor TIR domain"/>
    <property type="match status" value="1"/>
</dbReference>
<dbReference type="InterPro" id="IPR000157">
    <property type="entry name" value="TIR_dom"/>
</dbReference>
<dbReference type="Gene3D" id="1.10.150.50">
    <property type="entry name" value="Transcription Factor, Ets-1"/>
    <property type="match status" value="2"/>
</dbReference>
<keyword evidence="9" id="KW-0520">NAD</keyword>
<dbReference type="GO" id="GO:0035591">
    <property type="term" value="F:signaling adaptor activity"/>
    <property type="evidence" value="ECO:0007669"/>
    <property type="project" value="InterPro"/>
</dbReference>
<dbReference type="InterPro" id="IPR039184">
    <property type="entry name" value="SARM1"/>
</dbReference>
<evidence type="ECO:0000256" key="8">
    <source>
        <dbReference type="ARBA" id="ARBA00022859"/>
    </source>
</evidence>
<evidence type="ECO:0000256" key="15">
    <source>
        <dbReference type="ARBA" id="ARBA00049009"/>
    </source>
</evidence>
<reference evidence="18" key="1">
    <citation type="submission" date="2025-08" db="UniProtKB">
        <authorList>
            <consortium name="Ensembl"/>
        </authorList>
    </citation>
    <scope>IDENTIFICATION</scope>
</reference>
<dbReference type="GO" id="GO:0007165">
    <property type="term" value="P:signal transduction"/>
    <property type="evidence" value="ECO:0007669"/>
    <property type="project" value="InterPro"/>
</dbReference>
<feature type="domain" description="SAM" evidence="17">
    <location>
        <begin position="494"/>
        <end position="558"/>
    </location>
</feature>
<dbReference type="PROSITE" id="PS50105">
    <property type="entry name" value="SAM_DOMAIN"/>
    <property type="match status" value="2"/>
</dbReference>
<dbReference type="CDD" id="cd24153">
    <property type="entry name" value="SARM1_N"/>
    <property type="match status" value="1"/>
</dbReference>
<organism evidence="18 19">
    <name type="scientific">Cyprinus carpio</name>
    <name type="common">Common carp</name>
    <dbReference type="NCBI Taxonomy" id="7962"/>
    <lineage>
        <taxon>Eukaryota</taxon>
        <taxon>Metazoa</taxon>
        <taxon>Chordata</taxon>
        <taxon>Craniata</taxon>
        <taxon>Vertebrata</taxon>
        <taxon>Euteleostomi</taxon>
        <taxon>Actinopterygii</taxon>
        <taxon>Neopterygii</taxon>
        <taxon>Teleostei</taxon>
        <taxon>Ostariophysi</taxon>
        <taxon>Cypriniformes</taxon>
        <taxon>Cyprinidae</taxon>
        <taxon>Cyprininae</taxon>
        <taxon>Cyprinus</taxon>
    </lineage>
</organism>
<feature type="domain" description="SAM" evidence="17">
    <location>
        <begin position="564"/>
        <end position="623"/>
    </location>
</feature>
<dbReference type="PANTHER" id="PTHR22998:SF1">
    <property type="entry name" value="NAD(+) HYDROLASE SARM1"/>
    <property type="match status" value="1"/>
</dbReference>
<dbReference type="InterPro" id="IPR013761">
    <property type="entry name" value="SAM/pointed_sf"/>
</dbReference>
<evidence type="ECO:0000256" key="6">
    <source>
        <dbReference type="ARBA" id="ARBA00022737"/>
    </source>
</evidence>
<comment type="catalytic activity">
    <reaction evidence="13">
        <text>NAD(+) + H2O = ADP-D-ribose + nicotinamide + H(+)</text>
        <dbReference type="Rhea" id="RHEA:16301"/>
        <dbReference type="ChEBI" id="CHEBI:15377"/>
        <dbReference type="ChEBI" id="CHEBI:15378"/>
        <dbReference type="ChEBI" id="CHEBI:17154"/>
        <dbReference type="ChEBI" id="CHEBI:57540"/>
        <dbReference type="ChEBI" id="CHEBI:57967"/>
        <dbReference type="EC" id="3.2.2.6"/>
    </reaction>
    <physiologicalReaction direction="left-to-right" evidence="13">
        <dbReference type="Rhea" id="RHEA:16302"/>
    </physiologicalReaction>
</comment>
<accession>A0A8C1TD93</accession>
<comment type="subcellular location">
    <subcellularLocation>
        <location evidence="1">Cytoplasm</location>
    </subcellularLocation>
</comment>
<evidence type="ECO:0000259" key="16">
    <source>
        <dbReference type="PROSITE" id="PS50104"/>
    </source>
</evidence>
<dbReference type="PANTHER" id="PTHR22998">
    <property type="entry name" value="SARM1"/>
    <property type="match status" value="1"/>
</dbReference>
<dbReference type="FunFam" id="1.25.10.10:FF:000256">
    <property type="entry name" value="Sterile alpha and TIR motif containing 1"/>
    <property type="match status" value="1"/>
</dbReference>
<dbReference type="CDD" id="cd09502">
    <property type="entry name" value="SAM_SARM1-like_repeat2"/>
    <property type="match status" value="1"/>
</dbReference>
<dbReference type="Pfam" id="PF13676">
    <property type="entry name" value="TIR_2"/>
    <property type="match status" value="1"/>
</dbReference>
<evidence type="ECO:0000256" key="11">
    <source>
        <dbReference type="ARBA" id="ARBA00031160"/>
    </source>
</evidence>
<keyword evidence="7" id="KW-0378">Hydrolase</keyword>
<evidence type="ECO:0000256" key="1">
    <source>
        <dbReference type="ARBA" id="ARBA00004496"/>
    </source>
</evidence>
<dbReference type="InterPro" id="IPR016024">
    <property type="entry name" value="ARM-type_fold"/>
</dbReference>
<keyword evidence="4" id="KW-0963">Cytoplasm</keyword>
<dbReference type="SUPFAM" id="SSF47769">
    <property type="entry name" value="SAM/Pointed domain"/>
    <property type="match status" value="2"/>
</dbReference>
<dbReference type="Pfam" id="PF07647">
    <property type="entry name" value="SAM_2"/>
    <property type="match status" value="1"/>
</dbReference>
<evidence type="ECO:0000256" key="10">
    <source>
        <dbReference type="ARBA" id="ARBA00024128"/>
    </source>
</evidence>
<evidence type="ECO:0000256" key="4">
    <source>
        <dbReference type="ARBA" id="ARBA00022490"/>
    </source>
</evidence>
<keyword evidence="5" id="KW-0399">Innate immunity</keyword>
<evidence type="ECO:0000259" key="17">
    <source>
        <dbReference type="PROSITE" id="PS50105"/>
    </source>
</evidence>
<dbReference type="EC" id="3.2.2.6" evidence="3"/>
<dbReference type="GO" id="GO:0005737">
    <property type="term" value="C:cytoplasm"/>
    <property type="evidence" value="ECO:0007669"/>
    <property type="project" value="UniProtKB-SubCell"/>
</dbReference>
<dbReference type="InterPro" id="IPR011989">
    <property type="entry name" value="ARM-like"/>
</dbReference>
<comment type="catalytic activity">
    <reaction evidence="15">
        <text>NADP(+) + H2O = ADP-D-ribose 2'-phosphate + nicotinamide + H(+)</text>
        <dbReference type="Rhea" id="RHEA:19849"/>
        <dbReference type="ChEBI" id="CHEBI:15377"/>
        <dbReference type="ChEBI" id="CHEBI:15378"/>
        <dbReference type="ChEBI" id="CHEBI:17154"/>
        <dbReference type="ChEBI" id="CHEBI:58349"/>
        <dbReference type="ChEBI" id="CHEBI:58673"/>
    </reaction>
    <physiologicalReaction direction="left-to-right" evidence="15">
        <dbReference type="Rhea" id="RHEA:19850"/>
    </physiologicalReaction>
</comment>
<comment type="similarity">
    <text evidence="2">Belongs to the SARM1 family.</text>
</comment>
<sequence>MKESKGLPLQTSASGSLAFVDVCSAVEVVRGVVVGFLIEEANLKCVVGLAAVAISGDGLSFNIESKTCEAGVNRLNISAKVAGDGVKILSVVVYLSEICRYFSMFSTDRLTVPKYVSNRLHNRRTGSDPMAVSPGISADVRAVLDGSLPALRSAIKTLKSSKDTGDVEETRRAIAETFQLVEEAWVLPTVGRRVAEEICNRVRLDGGLERLLQLLQTPAVEITYESAKLLEQILVSENRDYVARMGLGVILNLTREQDDAQLARSVSGILEHMFKHTEETSAQLITNGALDTLLYWCRGTDPTVLRHCAVALANCAMYGGHRCQRLMIEKRAAEWLFPLAFSKEDELIRFHACLAVAVLAANREIEKEVVKSGTLELVEPFIASLDPEEFARNLLDSADSMQGRTAADLQHLLPLLDSTCLEGKCIAAFYLCVETSIKSRQRNTKIFQEIGAVQSLKRIVMYCSNATVCSLAKRALTMMGEDVPRRILSSVPNWKSGEVQTWLQQIGFNAFIERFQALQVDGDLLLNITEQDLIQDLGMTSGLTRKRFLRDLRVLKTYANYSTCDPNNLADWLADIDPRFRQYTYSLVQSGVDRNNIIHITDKQLLSDCHVENGIHRAKILSSAHRPAKPCLTDSQPVGPDVFISYRRTTGSQLASLLKVHLQLRGFSVFIDVEKLEAGRFEEKLITSVQRARNFILVLSANSLDKCMCDMAMKDWVHKEIVTALKGKKNIVPVTDNFVWPSPDSLPEDMNTILKFNGIKWSHEYQEATIEKILRFLEGCPSQEQPDGAKKEKEEPQKK</sequence>
<dbReference type="AlphaFoldDB" id="A0A8C1TD93"/>
<dbReference type="Gene3D" id="3.40.50.10140">
    <property type="entry name" value="Toll/interleukin-1 receptor homology (TIR) domain"/>
    <property type="match status" value="1"/>
</dbReference>
<dbReference type="GO" id="GO:0061809">
    <property type="term" value="F:NAD+ nucleosidase activity, cyclic ADP-ribose generating"/>
    <property type="evidence" value="ECO:0007669"/>
    <property type="project" value="UniProtKB-EC"/>
</dbReference>
<dbReference type="GO" id="GO:0034128">
    <property type="term" value="P:negative regulation of MyD88-independent toll-like receptor signaling pathway"/>
    <property type="evidence" value="ECO:0007669"/>
    <property type="project" value="InterPro"/>
</dbReference>
<evidence type="ECO:0000256" key="5">
    <source>
        <dbReference type="ARBA" id="ARBA00022588"/>
    </source>
</evidence>